<comment type="subunit">
    <text evidence="7">Homodimer. Binds to stalled ribosomes, contacting rRNA.</text>
</comment>
<dbReference type="Proteomes" id="UP000297454">
    <property type="component" value="Unassembled WGS sequence"/>
</dbReference>
<evidence type="ECO:0000256" key="8">
    <source>
        <dbReference type="SAM" id="Coils"/>
    </source>
</evidence>
<evidence type="ECO:0000259" key="9">
    <source>
        <dbReference type="PROSITE" id="PS50828"/>
    </source>
</evidence>
<evidence type="ECO:0000256" key="7">
    <source>
        <dbReference type="HAMAP-Rule" id="MF_00092"/>
    </source>
</evidence>
<feature type="domain" description="Smr" evidence="9">
    <location>
        <begin position="709"/>
        <end position="784"/>
    </location>
</feature>
<dbReference type="Gene3D" id="3.30.1370.110">
    <property type="match status" value="1"/>
</dbReference>
<dbReference type="PANTHER" id="PTHR48466">
    <property type="entry name" value="OS10G0509000 PROTEIN-RELATED"/>
    <property type="match status" value="1"/>
</dbReference>
<dbReference type="EC" id="3.1.-.-" evidence="7"/>
<dbReference type="InterPro" id="IPR046893">
    <property type="entry name" value="MSSS"/>
</dbReference>
<evidence type="ECO:0000256" key="4">
    <source>
        <dbReference type="ARBA" id="ARBA00022840"/>
    </source>
</evidence>
<dbReference type="InterPro" id="IPR002625">
    <property type="entry name" value="Smr_dom"/>
</dbReference>
<proteinExistence type="inferred from homology"/>
<keyword evidence="4 7" id="KW-0067">ATP-binding</keyword>
<keyword evidence="7" id="KW-0540">Nuclease</keyword>
<comment type="similarity">
    <text evidence="7">Belongs to the DNA mismatch repair MutS family. MutS2 subfamily.</text>
</comment>
<dbReference type="GO" id="GO:0045910">
    <property type="term" value="P:negative regulation of DNA recombination"/>
    <property type="evidence" value="ECO:0007669"/>
    <property type="project" value="InterPro"/>
</dbReference>
<feature type="coiled-coil region" evidence="8">
    <location>
        <begin position="510"/>
        <end position="594"/>
    </location>
</feature>
<organism evidence="10 11">
    <name type="scientific">Helcococcus ovis</name>
    <dbReference type="NCBI Taxonomy" id="72026"/>
    <lineage>
        <taxon>Bacteria</taxon>
        <taxon>Bacillati</taxon>
        <taxon>Bacillota</taxon>
        <taxon>Tissierellia</taxon>
        <taxon>Tissierellales</taxon>
        <taxon>Peptoniphilaceae</taxon>
        <taxon>Helcococcus</taxon>
    </lineage>
</organism>
<dbReference type="AlphaFoldDB" id="A0A4R9C4I4"/>
<name>A0A4R9C4I4_9FIRM</name>
<dbReference type="InterPro" id="IPR027417">
    <property type="entry name" value="P-loop_NTPase"/>
</dbReference>
<evidence type="ECO:0000256" key="2">
    <source>
        <dbReference type="ARBA" id="ARBA00022741"/>
    </source>
</evidence>
<sequence length="784" mass="88806">MEQNTIATLEWNKIKEELQEYCSSSLGAEKASKIVPLTQLDKIEFLQNKTADAIELIRKFSFPPLYGIYNLKGMISRLKKQAVLENLELMQIADSLRVSQSLKDYKSEFDSEINEVVKIIDKLYTNTRIQKEIERIVVDEDTIADDASRELFQIRKSIREKTEEARNKLNSIVKEDTTNLQDGFITMRDGRYVVPVKSGAKSKVPGITHDISASGQTLYIEPMAVVEINNKIRDLEIKETEEIRRILKELSEMIFVYHHEIENNQYLLVDLDFTFAKAKYALDKMHTKPLLNSEKIIDIKNARHPLLKGKVVPIDVKLGERYSALVITGPNTGGKTVSLKTLGLVVMMAQSGLYIPCDDFSKVAIFNNIYTDIGDNQSIEQSLSTFSASMTNIVHILKYANDKSLVLFDELGNGTDPTEGAALAMAIIDTLVKRGTLLVSTTHYSELKLYAMSTDGVQNANVEFNVETLSPTYKLIIGRPGKSNAFEISRRLGLSEKILSIASNYVSKENRDFEEIIAEIETDRIKLDNELLYVQKEKMRYEKLIDNFNKDVGKKKEKAEEEIEAAKLEARKILEDAKKQSKEILKLAKSQKANTETRQIDRAYSEITDKFKKATDKFEEKPVIKKRYGKNITVKLGETVKVISMNDLAVVQTLPDNKGDLTVQMGILKFNVNISDLAKTNKEIEIEKSQSSYRQVLKNTLFKDAQYELDVRGHTVEEAMIEIESFFDKSILMGMKTVHIIHGKGTGALRIGLTEFFKKSRYVEEFRIGSIKEGGAGVTVVTLK</sequence>
<dbReference type="SMART" id="SM00463">
    <property type="entry name" value="SMR"/>
    <property type="match status" value="1"/>
</dbReference>
<dbReference type="CDD" id="cd03280">
    <property type="entry name" value="ABC_MutS2"/>
    <property type="match status" value="1"/>
</dbReference>
<dbReference type="GO" id="GO:0005524">
    <property type="term" value="F:ATP binding"/>
    <property type="evidence" value="ECO:0007669"/>
    <property type="project" value="UniProtKB-UniRule"/>
</dbReference>
<feature type="binding site" evidence="7">
    <location>
        <begin position="329"/>
        <end position="336"/>
    </location>
    <ligand>
        <name>ATP</name>
        <dbReference type="ChEBI" id="CHEBI:30616"/>
    </ligand>
</feature>
<keyword evidence="1 7" id="KW-0699">rRNA-binding</keyword>
<keyword evidence="2 7" id="KW-0547">Nucleotide-binding</keyword>
<keyword evidence="5 7" id="KW-0694">RNA-binding</keyword>
<keyword evidence="3 7" id="KW-0378">Hydrolase</keyword>
<evidence type="ECO:0000256" key="1">
    <source>
        <dbReference type="ARBA" id="ARBA00022730"/>
    </source>
</evidence>
<dbReference type="Pfam" id="PF20297">
    <property type="entry name" value="MSSS"/>
    <property type="match status" value="1"/>
</dbReference>
<dbReference type="FunFam" id="3.40.50.300:FF:000830">
    <property type="entry name" value="Endonuclease MutS2"/>
    <property type="match status" value="1"/>
</dbReference>
<dbReference type="SUPFAM" id="SSF52540">
    <property type="entry name" value="P-loop containing nucleoside triphosphate hydrolases"/>
    <property type="match status" value="1"/>
</dbReference>
<dbReference type="GO" id="GO:0019843">
    <property type="term" value="F:rRNA binding"/>
    <property type="evidence" value="ECO:0007669"/>
    <property type="project" value="UniProtKB-UniRule"/>
</dbReference>
<dbReference type="SUPFAM" id="SSF48334">
    <property type="entry name" value="DNA repair protein MutS, domain III"/>
    <property type="match status" value="1"/>
</dbReference>
<dbReference type="Gene3D" id="3.40.50.300">
    <property type="entry name" value="P-loop containing nucleotide triphosphate hydrolases"/>
    <property type="match status" value="1"/>
</dbReference>
<dbReference type="PIRSF" id="PIRSF005814">
    <property type="entry name" value="MutS_YshD"/>
    <property type="match status" value="1"/>
</dbReference>
<reference evidence="10 11" key="1">
    <citation type="submission" date="2019-01" db="EMBL/GenBank/DDBJ databases">
        <title>Draft Genome Sequences of Helcococcus ovis Strains Isolated from the Uterus and Vagina of Dairy Cows with Metritis.</title>
        <authorList>
            <person name="Cunha F."/>
            <person name="Jeon S.J."/>
            <person name="Kutzer P."/>
            <person name="Galvao K.N."/>
        </authorList>
    </citation>
    <scope>NUCLEOTIDE SEQUENCE [LARGE SCALE GENOMIC DNA]</scope>
    <source>
        <strain evidence="10 11">KG-37</strain>
    </source>
</reference>
<dbReference type="GO" id="GO:0006298">
    <property type="term" value="P:mismatch repair"/>
    <property type="evidence" value="ECO:0007669"/>
    <property type="project" value="InterPro"/>
</dbReference>
<dbReference type="InterPro" id="IPR036063">
    <property type="entry name" value="Smr_dom_sf"/>
</dbReference>
<dbReference type="GO" id="GO:0016887">
    <property type="term" value="F:ATP hydrolysis activity"/>
    <property type="evidence" value="ECO:0007669"/>
    <property type="project" value="InterPro"/>
</dbReference>
<gene>
    <name evidence="7" type="primary">mutS2</name>
    <name evidence="7" type="synonym">rqcU</name>
    <name evidence="10" type="ORF">EQF91_03565</name>
</gene>
<keyword evidence="6 7" id="KW-0238">DNA-binding</keyword>
<evidence type="ECO:0000313" key="11">
    <source>
        <dbReference type="Proteomes" id="UP000297454"/>
    </source>
</evidence>
<dbReference type="HAMAP" id="MF_00092">
    <property type="entry name" value="MutS2"/>
    <property type="match status" value="1"/>
</dbReference>
<dbReference type="SMART" id="SM00534">
    <property type="entry name" value="MUTSac"/>
    <property type="match status" value="1"/>
</dbReference>
<dbReference type="Pfam" id="PF01713">
    <property type="entry name" value="Smr"/>
    <property type="match status" value="1"/>
</dbReference>
<evidence type="ECO:0000256" key="6">
    <source>
        <dbReference type="ARBA" id="ARBA00023125"/>
    </source>
</evidence>
<dbReference type="GO" id="GO:0140664">
    <property type="term" value="F:ATP-dependent DNA damage sensor activity"/>
    <property type="evidence" value="ECO:0007669"/>
    <property type="project" value="InterPro"/>
</dbReference>
<evidence type="ECO:0000256" key="5">
    <source>
        <dbReference type="ARBA" id="ARBA00022884"/>
    </source>
</evidence>
<protein>
    <recommendedName>
        <fullName evidence="7">Endonuclease MutS2</fullName>
        <ecNumber evidence="7">3.1.-.-</ecNumber>
    </recommendedName>
    <alternativeName>
        <fullName evidence="7">Ribosome-associated protein quality control-upstream factor</fullName>
        <shortName evidence="7">RQC-upstream factor</shortName>
        <shortName evidence="7">RqcU</shortName>
        <ecNumber evidence="7">3.6.4.-</ecNumber>
    </alternativeName>
</protein>
<dbReference type="InterPro" id="IPR007696">
    <property type="entry name" value="DNA_mismatch_repair_MutS_core"/>
</dbReference>
<dbReference type="InterPro" id="IPR005747">
    <property type="entry name" value="MutS2"/>
</dbReference>
<dbReference type="InterPro" id="IPR045076">
    <property type="entry name" value="MutS"/>
</dbReference>
<dbReference type="EMBL" id="SCFR01000009">
    <property type="protein sequence ID" value="TFF66542.1"/>
    <property type="molecule type" value="Genomic_DNA"/>
</dbReference>
<evidence type="ECO:0000256" key="3">
    <source>
        <dbReference type="ARBA" id="ARBA00022801"/>
    </source>
</evidence>
<evidence type="ECO:0000313" key="10">
    <source>
        <dbReference type="EMBL" id="TFF66542.1"/>
    </source>
</evidence>
<dbReference type="InterPro" id="IPR000432">
    <property type="entry name" value="DNA_mismatch_repair_MutS_C"/>
</dbReference>
<dbReference type="NCBIfam" id="TIGR01069">
    <property type="entry name" value="mutS2"/>
    <property type="match status" value="1"/>
</dbReference>
<dbReference type="GO" id="GO:0030983">
    <property type="term" value="F:mismatched DNA binding"/>
    <property type="evidence" value="ECO:0007669"/>
    <property type="project" value="InterPro"/>
</dbReference>
<comment type="function">
    <text evidence="7">Acts as a ribosome collision sensor, splitting the ribosome into its 2 subunits. Detects stalled/collided 70S ribosomes which it binds and splits by an ATP-hydrolysis driven conformational change. Acts upstream of the ribosome quality control system (RQC), a ribosome-associated complex that mediates the extraction of incompletely synthesized nascent chains from stalled ribosomes and their subsequent degradation. Probably generates substrates for RQC.</text>
</comment>
<keyword evidence="11" id="KW-1185">Reference proteome</keyword>
<dbReference type="PROSITE" id="PS50828">
    <property type="entry name" value="SMR"/>
    <property type="match status" value="1"/>
</dbReference>
<comment type="function">
    <text evidence="7">Endonuclease that is involved in the suppression of homologous recombination and thus may have a key role in the control of bacterial genetic diversity.</text>
</comment>
<comment type="caution">
    <text evidence="10">The sequence shown here is derived from an EMBL/GenBank/DDBJ whole genome shotgun (WGS) entry which is preliminary data.</text>
</comment>
<dbReference type="GO" id="GO:0043023">
    <property type="term" value="F:ribosomal large subunit binding"/>
    <property type="evidence" value="ECO:0007669"/>
    <property type="project" value="UniProtKB-UniRule"/>
</dbReference>
<keyword evidence="7 10" id="KW-0255">Endonuclease</keyword>
<dbReference type="RefSeq" id="WP_134744389.1">
    <property type="nucleotide sequence ID" value="NZ_JBFNFK010000009.1"/>
</dbReference>
<accession>A0A4R9C4I4</accession>
<dbReference type="SUPFAM" id="SSF160443">
    <property type="entry name" value="SMR domain-like"/>
    <property type="match status" value="1"/>
</dbReference>
<dbReference type="GO" id="GO:0004519">
    <property type="term" value="F:endonuclease activity"/>
    <property type="evidence" value="ECO:0007669"/>
    <property type="project" value="UniProtKB-UniRule"/>
</dbReference>
<keyword evidence="8" id="KW-0175">Coiled coil</keyword>
<dbReference type="SMART" id="SM00533">
    <property type="entry name" value="MUTSd"/>
    <property type="match status" value="1"/>
</dbReference>
<dbReference type="PANTHER" id="PTHR48466:SF2">
    <property type="entry name" value="OS10G0509000 PROTEIN"/>
    <property type="match status" value="1"/>
</dbReference>
<dbReference type="Pfam" id="PF00488">
    <property type="entry name" value="MutS_V"/>
    <property type="match status" value="1"/>
</dbReference>
<dbReference type="EC" id="3.6.4.-" evidence="7"/>
<dbReference type="InterPro" id="IPR036187">
    <property type="entry name" value="DNA_mismatch_repair_MutS_sf"/>
</dbReference>
<dbReference type="GO" id="GO:0072344">
    <property type="term" value="P:rescue of stalled ribosome"/>
    <property type="evidence" value="ECO:0007669"/>
    <property type="project" value="UniProtKB-UniRule"/>
</dbReference>